<dbReference type="EMBL" id="JAGFOA010000004">
    <property type="protein sequence ID" value="MBO3663943.1"/>
    <property type="molecule type" value="Genomic_DNA"/>
</dbReference>
<evidence type="ECO:0000259" key="6">
    <source>
        <dbReference type="Pfam" id="PF26049"/>
    </source>
</evidence>
<evidence type="ECO:0000313" key="7">
    <source>
        <dbReference type="EMBL" id="MBO3663943.1"/>
    </source>
</evidence>
<dbReference type="InterPro" id="IPR002052">
    <property type="entry name" value="DNA_methylase_N6_adenine_CS"/>
</dbReference>
<dbReference type="PANTHER" id="PTHR47816">
    <property type="entry name" value="RIBOSOMAL RNA SMALL SUBUNIT METHYLTRANSFERASE C"/>
    <property type="match status" value="1"/>
</dbReference>
<evidence type="ECO:0000256" key="3">
    <source>
        <dbReference type="ARBA" id="ARBA00022603"/>
    </source>
</evidence>
<dbReference type="RefSeq" id="WP_208503570.1">
    <property type="nucleotide sequence ID" value="NZ_JAGFOA010000004.1"/>
</dbReference>
<dbReference type="SUPFAM" id="SSF53335">
    <property type="entry name" value="S-adenosyl-L-methionine-dependent methyltransferases"/>
    <property type="match status" value="1"/>
</dbReference>
<evidence type="ECO:0000313" key="8">
    <source>
        <dbReference type="Proteomes" id="UP000680132"/>
    </source>
</evidence>
<comment type="caution">
    <text evidence="7">The sequence shown here is derived from an EMBL/GenBank/DDBJ whole genome shotgun (WGS) entry which is preliminary data.</text>
</comment>
<evidence type="ECO:0000256" key="4">
    <source>
        <dbReference type="ARBA" id="ARBA00022679"/>
    </source>
</evidence>
<reference evidence="7" key="1">
    <citation type="submission" date="2021-03" db="EMBL/GenBank/DDBJ databases">
        <title>Microbacterium sp. nov., a novel actinobacterium isolated from cow dung.</title>
        <authorList>
            <person name="Zhang L."/>
        </authorList>
    </citation>
    <scope>NUCLEOTIDE SEQUENCE</scope>
    <source>
        <strain evidence="7">NEAU-LLB</strain>
    </source>
</reference>
<keyword evidence="3 7" id="KW-0489">Methyltransferase</keyword>
<dbReference type="GO" id="GO:0032259">
    <property type="term" value="P:methylation"/>
    <property type="evidence" value="ECO:0007669"/>
    <property type="project" value="UniProtKB-KW"/>
</dbReference>
<dbReference type="CDD" id="cd02440">
    <property type="entry name" value="AdoMet_MTases"/>
    <property type="match status" value="1"/>
</dbReference>
<organism evidence="7 8">
    <name type="scientific">Microbacterium stercoris</name>
    <dbReference type="NCBI Taxonomy" id="2820289"/>
    <lineage>
        <taxon>Bacteria</taxon>
        <taxon>Bacillati</taxon>
        <taxon>Actinomycetota</taxon>
        <taxon>Actinomycetes</taxon>
        <taxon>Micrococcales</taxon>
        <taxon>Microbacteriaceae</taxon>
        <taxon>Microbacterium</taxon>
    </lineage>
</organism>
<keyword evidence="4" id="KW-0808">Transferase</keyword>
<dbReference type="GO" id="GO:0008170">
    <property type="term" value="F:N-methyltransferase activity"/>
    <property type="evidence" value="ECO:0007669"/>
    <property type="project" value="UniProtKB-ARBA"/>
</dbReference>
<dbReference type="InterPro" id="IPR058679">
    <property type="entry name" value="RlmG_N"/>
</dbReference>
<dbReference type="InterPro" id="IPR007848">
    <property type="entry name" value="Small_mtfrase_dom"/>
</dbReference>
<dbReference type="Pfam" id="PF26049">
    <property type="entry name" value="RLMG_N"/>
    <property type="match status" value="1"/>
</dbReference>
<feature type="domain" description="RlmG N-terminal" evidence="6">
    <location>
        <begin position="15"/>
        <end position="179"/>
    </location>
</feature>
<evidence type="ECO:0000259" key="5">
    <source>
        <dbReference type="Pfam" id="PF05175"/>
    </source>
</evidence>
<keyword evidence="8" id="KW-1185">Reference proteome</keyword>
<keyword evidence="2" id="KW-0698">rRNA processing</keyword>
<protein>
    <submittedName>
        <fullName evidence="7">Methyltransferase</fullName>
    </submittedName>
</protein>
<accession>A0A939TN76</accession>
<dbReference type="Proteomes" id="UP000680132">
    <property type="component" value="Unassembled WGS sequence"/>
</dbReference>
<name>A0A939TN76_9MICO</name>
<proteinExistence type="predicted"/>
<evidence type="ECO:0000256" key="1">
    <source>
        <dbReference type="ARBA" id="ARBA00022490"/>
    </source>
</evidence>
<dbReference type="AlphaFoldDB" id="A0A939TN76"/>
<dbReference type="Gene3D" id="3.40.50.150">
    <property type="entry name" value="Vaccinia Virus protein VP39"/>
    <property type="match status" value="2"/>
</dbReference>
<dbReference type="Pfam" id="PF05175">
    <property type="entry name" value="MTS"/>
    <property type="match status" value="1"/>
</dbReference>
<dbReference type="GO" id="GO:0003676">
    <property type="term" value="F:nucleic acid binding"/>
    <property type="evidence" value="ECO:0007669"/>
    <property type="project" value="InterPro"/>
</dbReference>
<dbReference type="PANTHER" id="PTHR47816:SF5">
    <property type="entry name" value="RIBOSOMAL RNA LARGE SUBUNIT METHYLTRANSFERASE G"/>
    <property type="match status" value="1"/>
</dbReference>
<evidence type="ECO:0000256" key="2">
    <source>
        <dbReference type="ARBA" id="ARBA00022552"/>
    </source>
</evidence>
<dbReference type="InterPro" id="IPR029063">
    <property type="entry name" value="SAM-dependent_MTases_sf"/>
</dbReference>
<dbReference type="GO" id="GO:0006364">
    <property type="term" value="P:rRNA processing"/>
    <property type="evidence" value="ECO:0007669"/>
    <property type="project" value="UniProtKB-KW"/>
</dbReference>
<dbReference type="PROSITE" id="PS00092">
    <property type="entry name" value="N6_MTASE"/>
    <property type="match status" value="1"/>
</dbReference>
<dbReference type="GO" id="GO:0008757">
    <property type="term" value="F:S-adenosylmethionine-dependent methyltransferase activity"/>
    <property type="evidence" value="ECO:0007669"/>
    <property type="project" value="InterPro"/>
</dbReference>
<keyword evidence="1" id="KW-0963">Cytoplasm</keyword>
<dbReference type="InterPro" id="IPR046977">
    <property type="entry name" value="RsmC/RlmG"/>
</dbReference>
<sequence>MSTAASAVDAFDGLAARLRRRPDIEAHDLVAADASDRLILAEAGELRGTVAVIGDRYGALTLSLLASDPDLRVRVHQDALTGERALALNAAELGLPLDRVSWHDLDAALLEDADTALLQLPRSLDALDEIAGLVSGAGGRLVAGGRIKHMSLGMNDVLSRHFARVDVSRAASKSRVLQGSEPRAGTAGVWPRCERHVDLGLIVCAHGAAFAGTSIDIGTRFLLSFLPDLPAAAVGIDLACGTGVLATMLAKAQPGIRVIASDQSAAAVSSARATAEANGVADRVAVVRDDGLGAQPDASADLILLNPPFHSGAAVTEEIAPRMFADAARVLRPGGELWVVFNSHLGYRPILERAVGKTHQAGRNAKFTVTVSTRR</sequence>
<feature type="domain" description="Methyltransferase small" evidence="5">
    <location>
        <begin position="201"/>
        <end position="370"/>
    </location>
</feature>
<gene>
    <name evidence="7" type="ORF">J5V96_10515</name>
</gene>